<protein>
    <submittedName>
        <fullName evidence="2">Histidine kinase</fullName>
    </submittedName>
</protein>
<comment type="caution">
    <text evidence="2">The sequence shown here is derived from an EMBL/GenBank/DDBJ whole genome shotgun (WGS) entry which is preliminary data.</text>
</comment>
<keyword evidence="3" id="KW-1185">Reference proteome</keyword>
<name>A0A1U7HU77_9CHRO</name>
<dbReference type="Gene3D" id="1.20.120.20">
    <property type="entry name" value="Apolipoprotein"/>
    <property type="match status" value="1"/>
</dbReference>
<dbReference type="STRING" id="247279.NIES1031_10230"/>
<dbReference type="EMBL" id="MRCC01000007">
    <property type="protein sequence ID" value="OKH27085.1"/>
    <property type="molecule type" value="Genomic_DNA"/>
</dbReference>
<dbReference type="Proteomes" id="UP000185984">
    <property type="component" value="Unassembled WGS sequence"/>
</dbReference>
<dbReference type="AlphaFoldDB" id="A0A1U7HU77"/>
<gene>
    <name evidence="2" type="ORF">NIES1031_10230</name>
</gene>
<evidence type="ECO:0000313" key="2">
    <source>
        <dbReference type="EMBL" id="OKH27085.1"/>
    </source>
</evidence>
<sequence>MTNIKEQITNDLKQAKETGQLKASRIREIVQNAVSQVTDEFKSGSNEIRSLVKDAVSAVAENVQQQGDDLKENITASIEGAIDGVTSLRRKANAKTHAEVKELQAKLDSEEEELQQEIERLLGDIEDTGKDTSPNLKAAIESAINTLKNSEEAAILQKRYAQLQAQAAILRANIAARYGGRYEDVKEYLDEAKAWYNKTRTQAEPVAEQVEQKRSQLEEKMGDAGVAIAKKERQIKRILSDLLQTATDYLRDKKPPTT</sequence>
<dbReference type="GO" id="GO:0016301">
    <property type="term" value="F:kinase activity"/>
    <property type="evidence" value="ECO:0007669"/>
    <property type="project" value="UniProtKB-KW"/>
</dbReference>
<evidence type="ECO:0000313" key="3">
    <source>
        <dbReference type="Proteomes" id="UP000185984"/>
    </source>
</evidence>
<proteinExistence type="predicted"/>
<dbReference type="SUPFAM" id="SSF58113">
    <property type="entry name" value="Apolipoprotein A-I"/>
    <property type="match status" value="1"/>
</dbReference>
<evidence type="ECO:0000256" key="1">
    <source>
        <dbReference type="SAM" id="Coils"/>
    </source>
</evidence>
<accession>A0A1U7HU77</accession>
<organism evidence="2 3">
    <name type="scientific">Chroogloeocystis siderophila 5.2 s.c.1</name>
    <dbReference type="NCBI Taxonomy" id="247279"/>
    <lineage>
        <taxon>Bacteria</taxon>
        <taxon>Bacillati</taxon>
        <taxon>Cyanobacteriota</taxon>
        <taxon>Cyanophyceae</taxon>
        <taxon>Oscillatoriophycideae</taxon>
        <taxon>Chroococcales</taxon>
        <taxon>Chroococcaceae</taxon>
        <taxon>Chroogloeocystis</taxon>
    </lineage>
</organism>
<dbReference type="OrthoDB" id="508829at2"/>
<keyword evidence="1" id="KW-0175">Coiled coil</keyword>
<keyword evidence="2" id="KW-0418">Kinase</keyword>
<dbReference type="RefSeq" id="WP_073549297.1">
    <property type="nucleotide sequence ID" value="NZ_CAWMVK010000041.1"/>
</dbReference>
<keyword evidence="2" id="KW-0808">Transferase</keyword>
<reference evidence="2 3" key="1">
    <citation type="submission" date="2016-11" db="EMBL/GenBank/DDBJ databases">
        <title>Draft Genome Sequences of Nine Cyanobacterial Strains from Diverse Habitats.</title>
        <authorList>
            <person name="Zhu T."/>
            <person name="Hou S."/>
            <person name="Lu X."/>
            <person name="Hess W.R."/>
        </authorList>
    </citation>
    <scope>NUCLEOTIDE SEQUENCE [LARGE SCALE GENOMIC DNA]</scope>
    <source>
        <strain evidence="2 3">5.2 s.c.1</strain>
    </source>
</reference>
<feature type="coiled-coil region" evidence="1">
    <location>
        <begin position="93"/>
        <end position="173"/>
    </location>
</feature>